<proteinExistence type="predicted"/>
<name>A0A8S0UU83_OLEEU</name>
<dbReference type="Proteomes" id="UP000594638">
    <property type="component" value="Unassembled WGS sequence"/>
</dbReference>
<comment type="caution">
    <text evidence="1">The sequence shown here is derived from an EMBL/GenBank/DDBJ whole genome shotgun (WGS) entry which is preliminary data.</text>
</comment>
<dbReference type="AlphaFoldDB" id="A0A8S0UU83"/>
<organism evidence="1 2">
    <name type="scientific">Olea europaea subsp. europaea</name>
    <dbReference type="NCBI Taxonomy" id="158383"/>
    <lineage>
        <taxon>Eukaryota</taxon>
        <taxon>Viridiplantae</taxon>
        <taxon>Streptophyta</taxon>
        <taxon>Embryophyta</taxon>
        <taxon>Tracheophyta</taxon>
        <taxon>Spermatophyta</taxon>
        <taxon>Magnoliopsida</taxon>
        <taxon>eudicotyledons</taxon>
        <taxon>Gunneridae</taxon>
        <taxon>Pentapetalae</taxon>
        <taxon>asterids</taxon>
        <taxon>lamiids</taxon>
        <taxon>Lamiales</taxon>
        <taxon>Oleaceae</taxon>
        <taxon>Oleeae</taxon>
        <taxon>Olea</taxon>
    </lineage>
</organism>
<gene>
    <name evidence="1" type="ORF">OLEA9_A117922</name>
</gene>
<evidence type="ECO:0000313" key="1">
    <source>
        <dbReference type="EMBL" id="CAA3020243.1"/>
    </source>
</evidence>
<reference evidence="1 2" key="1">
    <citation type="submission" date="2019-12" db="EMBL/GenBank/DDBJ databases">
        <authorList>
            <person name="Alioto T."/>
            <person name="Alioto T."/>
            <person name="Gomez Garrido J."/>
        </authorList>
    </citation>
    <scope>NUCLEOTIDE SEQUENCE [LARGE SCALE GENOMIC DNA]</scope>
</reference>
<keyword evidence="2" id="KW-1185">Reference proteome</keyword>
<sequence length="83" mass="9742">MKTTGTIRIVLALEDLHFLGNYNFTNGLCLEDIIPMLRRSAFDIEVNPIQNSIPRGRDEDFPPKKLFQRRSMEILHVCFEHRI</sequence>
<dbReference type="Gramene" id="OE9A117922T3">
    <property type="protein sequence ID" value="OE9A117922C3"/>
    <property type="gene ID" value="OE9A117922"/>
</dbReference>
<accession>A0A8S0UU83</accession>
<dbReference type="EMBL" id="CACTIH010009036">
    <property type="protein sequence ID" value="CAA3020243.1"/>
    <property type="molecule type" value="Genomic_DNA"/>
</dbReference>
<evidence type="ECO:0000313" key="2">
    <source>
        <dbReference type="Proteomes" id="UP000594638"/>
    </source>
</evidence>
<protein>
    <submittedName>
        <fullName evidence="1">Uncharacterized protein</fullName>
    </submittedName>
</protein>